<dbReference type="InterPro" id="IPR020472">
    <property type="entry name" value="WD40_PAC1"/>
</dbReference>
<feature type="repeat" description="WD" evidence="3">
    <location>
        <begin position="627"/>
        <end position="658"/>
    </location>
</feature>
<dbReference type="EMBL" id="JAPQKH010000003">
    <property type="protein sequence ID" value="KAJ5106573.1"/>
    <property type="molecule type" value="Genomic_DNA"/>
</dbReference>
<dbReference type="PROSITE" id="PS50294">
    <property type="entry name" value="WD_REPEATS_REGION"/>
    <property type="match status" value="5"/>
</dbReference>
<dbReference type="PROSITE" id="PS50082">
    <property type="entry name" value="WD_REPEATS_2"/>
    <property type="match status" value="6"/>
</dbReference>
<dbReference type="PANTHER" id="PTHR19848:SF8">
    <property type="entry name" value="F-BOX AND WD REPEAT DOMAIN CONTAINING 7"/>
    <property type="match status" value="1"/>
</dbReference>
<dbReference type="InterPro" id="IPR019775">
    <property type="entry name" value="WD40_repeat_CS"/>
</dbReference>
<dbReference type="Gene3D" id="3.40.50.300">
    <property type="entry name" value="P-loop containing nucleotide triphosphate hydrolases"/>
    <property type="match status" value="1"/>
</dbReference>
<dbReference type="InterPro" id="IPR027417">
    <property type="entry name" value="P-loop_NTPase"/>
</dbReference>
<dbReference type="PROSITE" id="PS00678">
    <property type="entry name" value="WD_REPEATS_1"/>
    <property type="match status" value="2"/>
</dbReference>
<dbReference type="Pfam" id="PF00400">
    <property type="entry name" value="WD40"/>
    <property type="match status" value="10"/>
</dbReference>
<dbReference type="Gene3D" id="2.130.10.10">
    <property type="entry name" value="YVTN repeat-like/Quinoprotein amine dehydrogenase"/>
    <property type="match status" value="4"/>
</dbReference>
<gene>
    <name evidence="5" type="ORF">N7456_003248</name>
</gene>
<organism evidence="5 6">
    <name type="scientific">Penicillium angulare</name>
    <dbReference type="NCBI Taxonomy" id="116970"/>
    <lineage>
        <taxon>Eukaryota</taxon>
        <taxon>Fungi</taxon>
        <taxon>Dikarya</taxon>
        <taxon>Ascomycota</taxon>
        <taxon>Pezizomycotina</taxon>
        <taxon>Eurotiomycetes</taxon>
        <taxon>Eurotiomycetidae</taxon>
        <taxon>Eurotiales</taxon>
        <taxon>Aspergillaceae</taxon>
        <taxon>Penicillium</taxon>
    </lineage>
</organism>
<dbReference type="SMART" id="SM00320">
    <property type="entry name" value="WD40"/>
    <property type="match status" value="11"/>
</dbReference>
<dbReference type="SUPFAM" id="SSF50978">
    <property type="entry name" value="WD40 repeat-like"/>
    <property type="match status" value="2"/>
</dbReference>
<dbReference type="AlphaFoldDB" id="A0A9W9KIG4"/>
<accession>A0A9W9KIG4</accession>
<reference evidence="5" key="1">
    <citation type="submission" date="2022-11" db="EMBL/GenBank/DDBJ databases">
        <authorList>
            <person name="Petersen C."/>
        </authorList>
    </citation>
    <scope>NUCLEOTIDE SEQUENCE</scope>
    <source>
        <strain evidence="5">IBT 30069</strain>
    </source>
</reference>
<dbReference type="SUPFAM" id="SSF52540">
    <property type="entry name" value="P-loop containing nucleoside triphosphate hydrolases"/>
    <property type="match status" value="1"/>
</dbReference>
<comment type="caution">
    <text evidence="5">The sequence shown here is derived from an EMBL/GenBank/DDBJ whole genome shotgun (WGS) entry which is preliminary data.</text>
</comment>
<evidence type="ECO:0000313" key="6">
    <source>
        <dbReference type="Proteomes" id="UP001149165"/>
    </source>
</evidence>
<dbReference type="Pfam" id="PF24883">
    <property type="entry name" value="NPHP3_N"/>
    <property type="match status" value="1"/>
</dbReference>
<evidence type="ECO:0000256" key="3">
    <source>
        <dbReference type="PROSITE-ProRule" id="PRU00221"/>
    </source>
</evidence>
<name>A0A9W9KIG4_9EURO</name>
<feature type="repeat" description="WD" evidence="3">
    <location>
        <begin position="668"/>
        <end position="709"/>
    </location>
</feature>
<protein>
    <submittedName>
        <fullName evidence="5">NACHT and WD40 domain protein</fullName>
    </submittedName>
</protein>
<keyword evidence="2" id="KW-0677">Repeat</keyword>
<dbReference type="InterPro" id="IPR036322">
    <property type="entry name" value="WD40_repeat_dom_sf"/>
</dbReference>
<keyword evidence="1 3" id="KW-0853">WD repeat</keyword>
<feature type="domain" description="Nephrocystin 3-like N-terminal" evidence="4">
    <location>
        <begin position="68"/>
        <end position="230"/>
    </location>
</feature>
<proteinExistence type="predicted"/>
<feature type="repeat" description="WD" evidence="3">
    <location>
        <begin position="836"/>
        <end position="877"/>
    </location>
</feature>
<feature type="repeat" description="WD" evidence="3">
    <location>
        <begin position="1069"/>
        <end position="1101"/>
    </location>
</feature>
<evidence type="ECO:0000259" key="4">
    <source>
        <dbReference type="Pfam" id="PF24883"/>
    </source>
</evidence>
<feature type="repeat" description="WD" evidence="3">
    <location>
        <begin position="1028"/>
        <end position="1068"/>
    </location>
</feature>
<dbReference type="OrthoDB" id="674604at2759"/>
<keyword evidence="6" id="KW-1185">Reference proteome</keyword>
<sequence length="1206" mass="134401">MAMPNEINFGGGNTGFQVGVSSGTINAHFNTDDPLDKLPAVIGAEFDSYANSSEDECLPGTRIELLDDVWTWIVSPDGKCIFWLNGRAGTGKSTISRTVARRLKQQKMLGASFFFKRGEKDRGNARKLFPTIIRQLARSIPRLAPAVRKAIDADPDIGSRGMRVQFDVLLLQPLLSLKSSVSSGRITNVVILIDALDECDVENDIRLVLELLPQLQDGQNFSLRVMLTSRPELSIRLGFKKLSNNAYKYLILHDIPRESIKHDLALFLKYRLSEIRQEREPPLPADWPGNMKFQKLVEMSMPLFIYAATICRVFEDPRWDPADTLTEILAYQNTSSKLDGTYLPVLNQVLHGQDKNQARKLIKEFRQVIGAIVTLENPLSATSLARLLGLPEKLIISRISLLHSVLNIPDDKDLPIRLFHLSFKNFLLDQGTRQKTPFYVKRLAAHYQLTNSCLDMCQRLQKNICRLWCEGVERADISRQTLDEFLPPELQYACRYWIFHLVQCIQVDIPQMVESAFSYLKIHFLHWLEAMCLLGLASESLEMINLLNAHITSEYQLEMRDFLQDAKRFIVENQRIADKAPLQIYCAGLIFAPRTSIIRTTFNSELPGWISRLPEVNETWSALVRTLEGHGGSVQSVAFSPDGTLASGSGDTTVRLWDPVTRILQQTLRGHTSMIISVTFSSDGELLVTASHDCTVRIWDPVSGALKQTLQSDHEVISVACSPCDCLASAHMDGTVRLWNLSTGVLQKTLKGYGNYVTSVKFSNDGGLLAAGISSRITAWDPKTGYEKNIFKGPFNSIDSLAFSPDGDLLATGEDDNGSPSVCLWSLTSGAKVKIFEGHSGDIISLAFSPDGTLLASGSQDYTVRIWNIAERQLQHIFRDHSTTRIPSVAFSPDGRLLASGSDNVSMHVHDAVRIWDLATDGLQTTSTDHDVQKSASVTIVDFSPDGSLLASVSCGKISLNHKAGILLWRVSTGEYVGNLRTKDEENWASVDALAFSHDGGLLASAHSTFYYLVSIWNPRTMTLLHDLRGHKASIKSLAWSHDGHLASGSNDYTTRVWNIPEGGIEKQLIRHPNEVTAVAFSNDNQLLASASFGQTVRLWDPVTGVLRESVQMEREISQLEFSQDDSYLSTNLGSFFIQQRSRHEKVPADTSCIHPKITIEERQWVCLGGERVLWLPVAFRPRCWAVHGNTLALGYQSGHVSFIGF</sequence>
<dbReference type="CDD" id="cd00200">
    <property type="entry name" value="WD40"/>
    <property type="match status" value="2"/>
</dbReference>
<dbReference type="InterPro" id="IPR015943">
    <property type="entry name" value="WD40/YVTN_repeat-like_dom_sf"/>
</dbReference>
<dbReference type="PRINTS" id="PR00320">
    <property type="entry name" value="GPROTEINBRPT"/>
</dbReference>
<reference evidence="5" key="2">
    <citation type="journal article" date="2023" name="IMA Fungus">
        <title>Comparative genomic study of the Penicillium genus elucidates a diverse pangenome and 15 lateral gene transfer events.</title>
        <authorList>
            <person name="Petersen C."/>
            <person name="Sorensen T."/>
            <person name="Nielsen M.R."/>
            <person name="Sondergaard T.E."/>
            <person name="Sorensen J.L."/>
            <person name="Fitzpatrick D.A."/>
            <person name="Frisvad J.C."/>
            <person name="Nielsen K.L."/>
        </authorList>
    </citation>
    <scope>NUCLEOTIDE SEQUENCE</scope>
    <source>
        <strain evidence="5">IBT 30069</strain>
    </source>
</reference>
<evidence type="ECO:0000256" key="1">
    <source>
        <dbReference type="ARBA" id="ARBA00022574"/>
    </source>
</evidence>
<dbReference type="InterPro" id="IPR056884">
    <property type="entry name" value="NPHP3-like_N"/>
</dbReference>
<evidence type="ECO:0000313" key="5">
    <source>
        <dbReference type="EMBL" id="KAJ5106573.1"/>
    </source>
</evidence>
<feature type="repeat" description="WD" evidence="3">
    <location>
        <begin position="727"/>
        <end position="749"/>
    </location>
</feature>
<dbReference type="InterPro" id="IPR001680">
    <property type="entry name" value="WD40_rpt"/>
</dbReference>
<dbReference type="Proteomes" id="UP001149165">
    <property type="component" value="Unassembled WGS sequence"/>
</dbReference>
<dbReference type="PANTHER" id="PTHR19848">
    <property type="entry name" value="WD40 REPEAT PROTEIN"/>
    <property type="match status" value="1"/>
</dbReference>
<evidence type="ECO:0000256" key="2">
    <source>
        <dbReference type="ARBA" id="ARBA00022737"/>
    </source>
</evidence>